<dbReference type="AlphaFoldDB" id="A0A1I4PZY5"/>
<organism evidence="2 3">
    <name type="scientific">Marinobacter zhejiangensis</name>
    <dbReference type="NCBI Taxonomy" id="488535"/>
    <lineage>
        <taxon>Bacteria</taxon>
        <taxon>Pseudomonadati</taxon>
        <taxon>Pseudomonadota</taxon>
        <taxon>Gammaproteobacteria</taxon>
        <taxon>Pseudomonadales</taxon>
        <taxon>Marinobacteraceae</taxon>
        <taxon>Marinobacter</taxon>
    </lineage>
</organism>
<keyword evidence="1" id="KW-0472">Membrane</keyword>
<evidence type="ECO:0000313" key="3">
    <source>
        <dbReference type="Proteomes" id="UP000198519"/>
    </source>
</evidence>
<name>A0A1I4PZY5_9GAMM</name>
<sequence>MNNTPGPSVIRMRLSNISQLFNSMDPSPFVGRDLDVNAESFIMEWAQEHPAKGDFRLEILVDLCDDIGAARARVLRAVRAYFLEREEVACRDFRRLMREGRLSLVIGLLFLSICLGVSQVIESHAAGSGLLKLISESLWIGGWVAMWRPMEIFLYDWWPLLRKIRLLRRLAAMDVRLMLVADAEQGAGG</sequence>
<dbReference type="OrthoDB" id="653003at2"/>
<dbReference type="EMBL" id="FOUE01000003">
    <property type="protein sequence ID" value="SFM33388.1"/>
    <property type="molecule type" value="Genomic_DNA"/>
</dbReference>
<evidence type="ECO:0000256" key="1">
    <source>
        <dbReference type="SAM" id="Phobius"/>
    </source>
</evidence>
<dbReference type="RefSeq" id="WP_092022282.1">
    <property type="nucleotide sequence ID" value="NZ_FOUE01000003.1"/>
</dbReference>
<dbReference type="STRING" id="488535.SAMN04487963_2104"/>
<evidence type="ECO:0000313" key="2">
    <source>
        <dbReference type="EMBL" id="SFM33388.1"/>
    </source>
</evidence>
<protein>
    <submittedName>
        <fullName evidence="2">Uncharacterized protein</fullName>
    </submittedName>
</protein>
<feature type="transmembrane region" description="Helical" evidence="1">
    <location>
        <begin position="138"/>
        <end position="158"/>
    </location>
</feature>
<reference evidence="3" key="1">
    <citation type="submission" date="2016-10" db="EMBL/GenBank/DDBJ databases">
        <authorList>
            <person name="Varghese N."/>
            <person name="Submissions S."/>
        </authorList>
    </citation>
    <scope>NUCLEOTIDE SEQUENCE [LARGE SCALE GENOMIC DNA]</scope>
    <source>
        <strain evidence="3">CGMCC 1.7061</strain>
    </source>
</reference>
<feature type="transmembrane region" description="Helical" evidence="1">
    <location>
        <begin position="101"/>
        <end position="118"/>
    </location>
</feature>
<keyword evidence="1" id="KW-0812">Transmembrane</keyword>
<gene>
    <name evidence="2" type="ORF">SAMN04487963_2104</name>
</gene>
<proteinExistence type="predicted"/>
<accession>A0A1I4PZY5</accession>
<keyword evidence="1" id="KW-1133">Transmembrane helix</keyword>
<keyword evidence="3" id="KW-1185">Reference proteome</keyword>
<dbReference type="Proteomes" id="UP000198519">
    <property type="component" value="Unassembled WGS sequence"/>
</dbReference>